<dbReference type="InterPro" id="IPR007016">
    <property type="entry name" value="O-antigen_ligase-rel_domated"/>
</dbReference>
<name>A0A644UI49_9ZZZZ</name>
<feature type="transmembrane region" description="Helical" evidence="5">
    <location>
        <begin position="170"/>
        <end position="189"/>
    </location>
</feature>
<keyword evidence="4 5" id="KW-0472">Membrane</keyword>
<dbReference type="GO" id="GO:0016020">
    <property type="term" value="C:membrane"/>
    <property type="evidence" value="ECO:0007669"/>
    <property type="project" value="UniProtKB-SubCell"/>
</dbReference>
<keyword evidence="2 5" id="KW-0812">Transmembrane</keyword>
<dbReference type="AlphaFoldDB" id="A0A644UI49"/>
<feature type="transmembrane region" description="Helical" evidence="5">
    <location>
        <begin position="12"/>
        <end position="29"/>
    </location>
</feature>
<protein>
    <recommendedName>
        <fullName evidence="6">O-antigen ligase-related domain-containing protein</fullName>
    </recommendedName>
</protein>
<feature type="transmembrane region" description="Helical" evidence="5">
    <location>
        <begin position="425"/>
        <end position="443"/>
    </location>
</feature>
<gene>
    <name evidence="7" type="ORF">SDC9_24418</name>
</gene>
<comment type="subcellular location">
    <subcellularLocation>
        <location evidence="1">Membrane</location>
        <topology evidence="1">Multi-pass membrane protein</topology>
    </subcellularLocation>
</comment>
<feature type="transmembrane region" description="Helical" evidence="5">
    <location>
        <begin position="394"/>
        <end position="413"/>
    </location>
</feature>
<feature type="transmembrane region" description="Helical" evidence="5">
    <location>
        <begin position="107"/>
        <end position="128"/>
    </location>
</feature>
<feature type="transmembrane region" description="Helical" evidence="5">
    <location>
        <begin position="234"/>
        <end position="251"/>
    </location>
</feature>
<comment type="caution">
    <text evidence="7">The sequence shown here is derived from an EMBL/GenBank/DDBJ whole genome shotgun (WGS) entry which is preliminary data.</text>
</comment>
<evidence type="ECO:0000256" key="1">
    <source>
        <dbReference type="ARBA" id="ARBA00004141"/>
    </source>
</evidence>
<evidence type="ECO:0000256" key="5">
    <source>
        <dbReference type="SAM" id="Phobius"/>
    </source>
</evidence>
<feature type="transmembrane region" description="Helical" evidence="5">
    <location>
        <begin position="74"/>
        <end position="95"/>
    </location>
</feature>
<reference evidence="7" key="1">
    <citation type="submission" date="2019-08" db="EMBL/GenBank/DDBJ databases">
        <authorList>
            <person name="Kucharzyk K."/>
            <person name="Murdoch R.W."/>
            <person name="Higgins S."/>
            <person name="Loffler F."/>
        </authorList>
    </citation>
    <scope>NUCLEOTIDE SEQUENCE</scope>
</reference>
<feature type="transmembrane region" description="Helical" evidence="5">
    <location>
        <begin position="455"/>
        <end position="471"/>
    </location>
</feature>
<evidence type="ECO:0000256" key="2">
    <source>
        <dbReference type="ARBA" id="ARBA00022692"/>
    </source>
</evidence>
<feature type="transmembrane region" description="Helical" evidence="5">
    <location>
        <begin position="140"/>
        <end position="158"/>
    </location>
</feature>
<dbReference type="InterPro" id="IPR051533">
    <property type="entry name" value="WaaL-like"/>
</dbReference>
<feature type="transmembrane region" description="Helical" evidence="5">
    <location>
        <begin position="257"/>
        <end position="273"/>
    </location>
</feature>
<evidence type="ECO:0000256" key="4">
    <source>
        <dbReference type="ARBA" id="ARBA00023136"/>
    </source>
</evidence>
<keyword evidence="3 5" id="KW-1133">Transmembrane helix</keyword>
<dbReference type="PANTHER" id="PTHR37422:SF17">
    <property type="entry name" value="O-ANTIGEN LIGASE"/>
    <property type="match status" value="1"/>
</dbReference>
<dbReference type="EMBL" id="VSSQ01000117">
    <property type="protein sequence ID" value="MPL78549.1"/>
    <property type="molecule type" value="Genomic_DNA"/>
</dbReference>
<feature type="transmembrane region" description="Helical" evidence="5">
    <location>
        <begin position="36"/>
        <end position="62"/>
    </location>
</feature>
<dbReference type="PANTHER" id="PTHR37422">
    <property type="entry name" value="TEICHURONIC ACID BIOSYNTHESIS PROTEIN TUAE"/>
    <property type="match status" value="1"/>
</dbReference>
<evidence type="ECO:0000259" key="6">
    <source>
        <dbReference type="Pfam" id="PF04932"/>
    </source>
</evidence>
<proteinExistence type="predicted"/>
<feature type="transmembrane region" description="Helical" evidence="5">
    <location>
        <begin position="280"/>
        <end position="302"/>
    </location>
</feature>
<accession>A0A644UI49</accession>
<evidence type="ECO:0000313" key="7">
    <source>
        <dbReference type="EMBL" id="MPL78549.1"/>
    </source>
</evidence>
<feature type="domain" description="O-antigen ligase-related" evidence="6">
    <location>
        <begin position="241"/>
        <end position="401"/>
    </location>
</feature>
<feature type="transmembrane region" description="Helical" evidence="5">
    <location>
        <begin position="209"/>
        <end position="227"/>
    </location>
</feature>
<sequence length="486" mass="55509">MLKAPADPKLRWFYLLSGLFILLNSMLLAKEFYWGIAIPVAIVVALMYLFWLDKLLLLIVLVTPLAVNIADSELGIGISLPSEPLMVGVLILFIFKTLFNGQYDRRILTHPLTIAVFFSLAWLLITSITSEIPLVSFKFLAARLWFVVPFYFLGILLFKDVKNISRFKWLYVAALIVVIIYTTVHHSSYGFAEKQGHWVMKPFYNDHTAYGAILAFFVPVFVGFIFNYERSKTYRLYAAIVSLILLGALYLSFSRAAWVSLAASAGVAVLVVYKIRFRWIFTGLVILIASFYMFKTEILYALEKNKQDSSANFIEHVQSIYNISSDASNLERINRWQSAIRMFEERPVFGWGPGTYQFIYAPFQRSKERTIISTNAGDLGNAHSEYIGPLSEQGIPGLLNILWIGIAAIYTGIRVYRKARNREIRLYSLVSVLALVTYFIHGFLNNFLDTDKASVPFWGFMAMIVAMDIYHKDTERVDTSMTKDHS</sequence>
<dbReference type="Pfam" id="PF04932">
    <property type="entry name" value="Wzy_C"/>
    <property type="match status" value="1"/>
</dbReference>
<evidence type="ECO:0000256" key="3">
    <source>
        <dbReference type="ARBA" id="ARBA00022989"/>
    </source>
</evidence>
<organism evidence="7">
    <name type="scientific">bioreactor metagenome</name>
    <dbReference type="NCBI Taxonomy" id="1076179"/>
    <lineage>
        <taxon>unclassified sequences</taxon>
        <taxon>metagenomes</taxon>
        <taxon>ecological metagenomes</taxon>
    </lineage>
</organism>